<sequence length="160" mass="17517">MALNFAGAHMRDTAAQCLFNALKDNTSLTELDLSDNSISDTGFEGILRSLFFNTTLQSLRLLRNGITGCFGVSAGRHGLASLRELELSGNNIPNQGLGNLLGLLKNTTSLRKLHLAKLLIRDKEPVKSICEFLMQNSSLMELDLSCSRLVIGFINENFIS</sequence>
<dbReference type="PANTHER" id="PTHR24114:SF2">
    <property type="entry name" value="F-BOX DOMAIN-CONTAINING PROTEIN-RELATED"/>
    <property type="match status" value="1"/>
</dbReference>
<dbReference type="InterPro" id="IPR052394">
    <property type="entry name" value="LRR-containing"/>
</dbReference>
<dbReference type="InterPro" id="IPR032675">
    <property type="entry name" value="LRR_dom_sf"/>
</dbReference>
<dbReference type="EMBL" id="GIBP01009252">
    <property type="protein sequence ID" value="NDV38221.1"/>
    <property type="molecule type" value="Transcribed_RNA"/>
</dbReference>
<dbReference type="PROSITE" id="PS51450">
    <property type="entry name" value="LRR"/>
    <property type="match status" value="1"/>
</dbReference>
<dbReference type="Gene3D" id="3.80.10.10">
    <property type="entry name" value="Ribonuclease Inhibitor"/>
    <property type="match status" value="2"/>
</dbReference>
<accession>A0A6B2LNA5</accession>
<dbReference type="InterPro" id="IPR001611">
    <property type="entry name" value="Leu-rich_rpt"/>
</dbReference>
<organism evidence="1">
    <name type="scientific">Arcella intermedia</name>
    <dbReference type="NCBI Taxonomy" id="1963864"/>
    <lineage>
        <taxon>Eukaryota</taxon>
        <taxon>Amoebozoa</taxon>
        <taxon>Tubulinea</taxon>
        <taxon>Elardia</taxon>
        <taxon>Arcellinida</taxon>
        <taxon>Sphaerothecina</taxon>
        <taxon>Arcellidae</taxon>
        <taxon>Arcella</taxon>
    </lineage>
</organism>
<protein>
    <submittedName>
        <fullName evidence="1">Uncharacterized protein</fullName>
    </submittedName>
</protein>
<dbReference type="AlphaFoldDB" id="A0A6B2LNA5"/>
<reference evidence="1" key="1">
    <citation type="journal article" date="2020" name="J. Eukaryot. Microbiol.">
        <title>De novo Sequencing, Assembly and Annotation of the Transcriptome for the Free-Living Testate Amoeba Arcella intermedia.</title>
        <authorList>
            <person name="Ribeiro G.M."/>
            <person name="Porfirio-Sousa A.L."/>
            <person name="Maurer-Alcala X.X."/>
            <person name="Katz L.A."/>
            <person name="Lahr D.J.G."/>
        </authorList>
    </citation>
    <scope>NUCLEOTIDE SEQUENCE</scope>
</reference>
<proteinExistence type="predicted"/>
<name>A0A6B2LNA5_9EUKA</name>
<dbReference type="PRINTS" id="PR00019">
    <property type="entry name" value="LEURICHRPT"/>
</dbReference>
<dbReference type="PANTHER" id="PTHR24114">
    <property type="entry name" value="LEUCINE RICH REPEAT FAMILY PROTEIN"/>
    <property type="match status" value="1"/>
</dbReference>
<dbReference type="Pfam" id="PF13516">
    <property type="entry name" value="LRR_6"/>
    <property type="match status" value="2"/>
</dbReference>
<dbReference type="SUPFAM" id="SSF52047">
    <property type="entry name" value="RNI-like"/>
    <property type="match status" value="1"/>
</dbReference>
<evidence type="ECO:0000313" key="1">
    <source>
        <dbReference type="EMBL" id="NDV38221.1"/>
    </source>
</evidence>